<proteinExistence type="predicted"/>
<dbReference type="InParanoid" id="A0A2P6MZ85"/>
<feature type="non-terminal residue" evidence="1">
    <location>
        <position position="1"/>
    </location>
</feature>
<reference evidence="1 2" key="1">
    <citation type="journal article" date="2018" name="Genome Biol. Evol.">
        <title>Multiple Roots of Fruiting Body Formation in Amoebozoa.</title>
        <authorList>
            <person name="Hillmann F."/>
            <person name="Forbes G."/>
            <person name="Novohradska S."/>
            <person name="Ferling I."/>
            <person name="Riege K."/>
            <person name="Groth M."/>
            <person name="Westermann M."/>
            <person name="Marz M."/>
            <person name="Spaller T."/>
            <person name="Winckler T."/>
            <person name="Schaap P."/>
            <person name="Glockner G."/>
        </authorList>
    </citation>
    <scope>NUCLEOTIDE SEQUENCE [LARGE SCALE GENOMIC DNA]</scope>
    <source>
        <strain evidence="1 2">Jena</strain>
    </source>
</reference>
<dbReference type="AlphaFoldDB" id="A0A2P6MZ85"/>
<dbReference type="Proteomes" id="UP000241769">
    <property type="component" value="Unassembled WGS sequence"/>
</dbReference>
<comment type="caution">
    <text evidence="1">The sequence shown here is derived from an EMBL/GenBank/DDBJ whole genome shotgun (WGS) entry which is preliminary data.</text>
</comment>
<evidence type="ECO:0000313" key="1">
    <source>
        <dbReference type="EMBL" id="PRP77022.1"/>
    </source>
</evidence>
<sequence length="57" mass="6883">EWRFGHVAIPIKFVSEEFSSSFARFCTLQSVTCIINQTHPRYRVDVKYRRKDYEVIQ</sequence>
<evidence type="ECO:0000313" key="2">
    <source>
        <dbReference type="Proteomes" id="UP000241769"/>
    </source>
</evidence>
<gene>
    <name evidence="1" type="ORF">PROFUN_15112</name>
</gene>
<organism evidence="1 2">
    <name type="scientific">Planoprotostelium fungivorum</name>
    <dbReference type="NCBI Taxonomy" id="1890364"/>
    <lineage>
        <taxon>Eukaryota</taxon>
        <taxon>Amoebozoa</taxon>
        <taxon>Evosea</taxon>
        <taxon>Variosea</taxon>
        <taxon>Cavosteliida</taxon>
        <taxon>Cavosteliaceae</taxon>
        <taxon>Planoprotostelium</taxon>
    </lineage>
</organism>
<dbReference type="EMBL" id="MDYQ01000286">
    <property type="protein sequence ID" value="PRP77022.1"/>
    <property type="molecule type" value="Genomic_DNA"/>
</dbReference>
<accession>A0A2P6MZ85</accession>
<name>A0A2P6MZ85_9EUKA</name>
<protein>
    <submittedName>
        <fullName evidence="1">Uncharacterized protein</fullName>
    </submittedName>
</protein>
<keyword evidence="2" id="KW-1185">Reference proteome</keyword>